<dbReference type="Proteomes" id="UP001239169">
    <property type="component" value="Chromosome"/>
</dbReference>
<evidence type="ECO:0000313" key="1">
    <source>
        <dbReference type="EMBL" id="WGX74463.1"/>
    </source>
</evidence>
<accession>A0ABY8R1A5</accession>
<organism evidence="1 2">
    <name type="scientific">Paraclostridium bifermentans</name>
    <name type="common">Clostridium bifermentans</name>
    <dbReference type="NCBI Taxonomy" id="1490"/>
    <lineage>
        <taxon>Bacteria</taxon>
        <taxon>Bacillati</taxon>
        <taxon>Bacillota</taxon>
        <taxon>Clostridia</taxon>
        <taxon>Peptostreptococcales</taxon>
        <taxon>Peptostreptococcaceae</taxon>
        <taxon>Paraclostridium</taxon>
    </lineage>
</organism>
<keyword evidence="2" id="KW-1185">Reference proteome</keyword>
<sequence>MLSLQKESILNYEDLFSNIYKRIDSIAKVISICESKKYEKFISMFK</sequence>
<proteinExistence type="predicted"/>
<dbReference type="EMBL" id="CP124685">
    <property type="protein sequence ID" value="WGX74463.1"/>
    <property type="molecule type" value="Genomic_DNA"/>
</dbReference>
<name>A0ABY8R1A5_PARBF</name>
<gene>
    <name evidence="1" type="ORF">QJS64_09500</name>
</gene>
<protein>
    <submittedName>
        <fullName evidence="1">Uncharacterized protein</fullName>
    </submittedName>
</protein>
<evidence type="ECO:0000313" key="2">
    <source>
        <dbReference type="Proteomes" id="UP001239169"/>
    </source>
</evidence>
<reference evidence="1 2" key="1">
    <citation type="submission" date="2023-04" db="EMBL/GenBank/DDBJ databases">
        <title>Bacteria Genome Submission.</title>
        <authorList>
            <person name="Isaac P."/>
        </authorList>
    </citation>
    <scope>NUCLEOTIDE SEQUENCE [LARGE SCALE GENOMIC DNA]</scope>
    <source>
        <strain evidence="1 2">SampleS7P1</strain>
    </source>
</reference>